<dbReference type="PANTHER" id="PTHR23028">
    <property type="entry name" value="ACETYLTRANSFERASE"/>
    <property type="match status" value="1"/>
</dbReference>
<dbReference type="Proteomes" id="UP001144372">
    <property type="component" value="Unassembled WGS sequence"/>
</dbReference>
<dbReference type="RefSeq" id="WP_281793539.1">
    <property type="nucleotide sequence ID" value="NZ_BSDR01000001.1"/>
</dbReference>
<keyword evidence="1" id="KW-0472">Membrane</keyword>
<sequence>MIYSLNGQSTIQQTSSTAGRTSISQIHTLRVLAMLGVFLHHLWNTVILTPVGSLQWGLDVIFDTASDGVILFNVLSGFLLALPYLGPERRTFIGYGNFLHRRFLRIIPPYYLALLPFSLANILIFHVPLDSALRTLLLHLGFLNSFDYSMMASNFSHFWYLGMLAQFYLLFPFFLRFFERVGSNKAIVWIVAMCWIGWAGLYAYLSLYPESSLGMAGYLMHFNLPGRLPEFAAGMWLASRWTSSAPALRTAIFDRPFTLVFLAMLAGIVLGTPFLGRLGMPWTHMYHVSLCMVLVVPLILWTPVAALGKMGVIQKLSLHSYAIYIVHEPLFSYVGILPNKVPHKLSIFLVLALLLLALSYLAATVLDRVSGEMLKKFADWKKHVQAGLHILKIPLKISRGSSAPEKVLAAKPACDRCKK</sequence>
<feature type="transmembrane region" description="Helical" evidence="1">
    <location>
        <begin position="286"/>
        <end position="308"/>
    </location>
</feature>
<feature type="transmembrane region" description="Helical" evidence="1">
    <location>
        <begin position="259"/>
        <end position="280"/>
    </location>
</feature>
<dbReference type="AlphaFoldDB" id="A0A9W6D1A3"/>
<dbReference type="InterPro" id="IPR002656">
    <property type="entry name" value="Acyl_transf_3_dom"/>
</dbReference>
<feature type="transmembrane region" description="Helical" evidence="1">
    <location>
        <begin position="68"/>
        <end position="86"/>
    </location>
</feature>
<protein>
    <recommendedName>
        <fullName evidence="2">Acyltransferase 3 domain-containing protein</fullName>
    </recommendedName>
</protein>
<feature type="domain" description="Acyltransferase 3" evidence="2">
    <location>
        <begin position="25"/>
        <end position="362"/>
    </location>
</feature>
<dbReference type="GO" id="GO:0016020">
    <property type="term" value="C:membrane"/>
    <property type="evidence" value="ECO:0007669"/>
    <property type="project" value="TreeGrafter"/>
</dbReference>
<keyword evidence="1" id="KW-0812">Transmembrane</keyword>
<evidence type="ECO:0000259" key="2">
    <source>
        <dbReference type="Pfam" id="PF01757"/>
    </source>
</evidence>
<feature type="transmembrane region" description="Helical" evidence="1">
    <location>
        <begin position="157"/>
        <end position="175"/>
    </location>
</feature>
<evidence type="ECO:0000256" key="1">
    <source>
        <dbReference type="SAM" id="Phobius"/>
    </source>
</evidence>
<name>A0A9W6D1A3_9BACT</name>
<dbReference type="GO" id="GO:0000271">
    <property type="term" value="P:polysaccharide biosynthetic process"/>
    <property type="evidence" value="ECO:0007669"/>
    <property type="project" value="TreeGrafter"/>
</dbReference>
<accession>A0A9W6D1A3</accession>
<feature type="transmembrane region" description="Helical" evidence="1">
    <location>
        <begin position="29"/>
        <end position="48"/>
    </location>
</feature>
<dbReference type="EMBL" id="BSDR01000001">
    <property type="protein sequence ID" value="GLI34282.1"/>
    <property type="molecule type" value="Genomic_DNA"/>
</dbReference>
<feature type="transmembrane region" description="Helical" evidence="1">
    <location>
        <begin position="187"/>
        <end position="205"/>
    </location>
</feature>
<evidence type="ECO:0000313" key="3">
    <source>
        <dbReference type="EMBL" id="GLI34282.1"/>
    </source>
</evidence>
<dbReference type="GO" id="GO:0016747">
    <property type="term" value="F:acyltransferase activity, transferring groups other than amino-acyl groups"/>
    <property type="evidence" value="ECO:0007669"/>
    <property type="project" value="InterPro"/>
</dbReference>
<comment type="caution">
    <text evidence="3">The sequence shown here is derived from an EMBL/GenBank/DDBJ whole genome shotgun (WGS) entry which is preliminary data.</text>
</comment>
<keyword evidence="1" id="KW-1133">Transmembrane helix</keyword>
<reference evidence="3" key="1">
    <citation type="submission" date="2022-12" db="EMBL/GenBank/DDBJ databases">
        <title>Reference genome sequencing for broad-spectrum identification of bacterial and archaeal isolates by mass spectrometry.</title>
        <authorList>
            <person name="Sekiguchi Y."/>
            <person name="Tourlousse D.M."/>
        </authorList>
    </citation>
    <scope>NUCLEOTIDE SEQUENCE</scope>
    <source>
        <strain evidence="3">ASRB1</strain>
    </source>
</reference>
<dbReference type="Pfam" id="PF01757">
    <property type="entry name" value="Acyl_transf_3"/>
    <property type="match status" value="1"/>
</dbReference>
<gene>
    <name evidence="3" type="ORF">DAMNIGENAA_17150</name>
</gene>
<dbReference type="PANTHER" id="PTHR23028:SF53">
    <property type="entry name" value="ACYL_TRANSF_3 DOMAIN-CONTAINING PROTEIN"/>
    <property type="match status" value="1"/>
</dbReference>
<dbReference type="InterPro" id="IPR050879">
    <property type="entry name" value="Acyltransferase_3"/>
</dbReference>
<feature type="transmembrane region" description="Helical" evidence="1">
    <location>
        <begin position="107"/>
        <end position="129"/>
    </location>
</feature>
<keyword evidence="4" id="KW-1185">Reference proteome</keyword>
<organism evidence="3 4">
    <name type="scientific">Desulforhabdus amnigena</name>
    <dbReference type="NCBI Taxonomy" id="40218"/>
    <lineage>
        <taxon>Bacteria</taxon>
        <taxon>Pseudomonadati</taxon>
        <taxon>Thermodesulfobacteriota</taxon>
        <taxon>Syntrophobacteria</taxon>
        <taxon>Syntrophobacterales</taxon>
        <taxon>Syntrophobacteraceae</taxon>
        <taxon>Desulforhabdus</taxon>
    </lineage>
</organism>
<feature type="transmembrane region" description="Helical" evidence="1">
    <location>
        <begin position="345"/>
        <end position="366"/>
    </location>
</feature>
<evidence type="ECO:0000313" key="4">
    <source>
        <dbReference type="Proteomes" id="UP001144372"/>
    </source>
</evidence>
<proteinExistence type="predicted"/>